<comment type="subcellular location">
    <subcellularLocation>
        <location evidence="1 6">Cell membrane</location>
        <topology evidence="1 6">Multi-pass membrane protein</topology>
    </subcellularLocation>
</comment>
<evidence type="ECO:0000256" key="4">
    <source>
        <dbReference type="ARBA" id="ARBA00022989"/>
    </source>
</evidence>
<keyword evidence="4 6" id="KW-1133">Transmembrane helix</keyword>
<reference evidence="7" key="2">
    <citation type="submission" date="2023-05" db="EMBL/GenBank/DDBJ databases">
        <authorList>
            <person name="Fouks B."/>
        </authorList>
    </citation>
    <scope>NUCLEOTIDE SEQUENCE</scope>
    <source>
        <strain evidence="7">Stay&amp;Tobe</strain>
        <tissue evidence="7">Testes</tissue>
    </source>
</reference>
<protein>
    <recommendedName>
        <fullName evidence="6">Gustatory receptor</fullName>
    </recommendedName>
</protein>
<feature type="transmembrane region" description="Helical" evidence="6">
    <location>
        <begin position="150"/>
        <end position="171"/>
    </location>
</feature>
<keyword evidence="6" id="KW-0675">Receptor</keyword>
<keyword evidence="6" id="KW-0807">Transducer</keyword>
<name>A0AAD7ZQZ7_DIPPU</name>
<organism evidence="7 8">
    <name type="scientific">Diploptera punctata</name>
    <name type="common">Pacific beetle cockroach</name>
    <dbReference type="NCBI Taxonomy" id="6984"/>
    <lineage>
        <taxon>Eukaryota</taxon>
        <taxon>Metazoa</taxon>
        <taxon>Ecdysozoa</taxon>
        <taxon>Arthropoda</taxon>
        <taxon>Hexapoda</taxon>
        <taxon>Insecta</taxon>
        <taxon>Pterygota</taxon>
        <taxon>Neoptera</taxon>
        <taxon>Polyneoptera</taxon>
        <taxon>Dictyoptera</taxon>
        <taxon>Blattodea</taxon>
        <taxon>Blaberoidea</taxon>
        <taxon>Blaberidae</taxon>
        <taxon>Diplopterinae</taxon>
        <taxon>Diploptera</taxon>
    </lineage>
</organism>
<feature type="transmembrane region" description="Helical" evidence="6">
    <location>
        <begin position="261"/>
        <end position="279"/>
    </location>
</feature>
<reference evidence="7" key="1">
    <citation type="journal article" date="2023" name="IScience">
        <title>Live-bearing cockroach genome reveals convergent evolutionary mechanisms linked to viviparity in insects and beyond.</title>
        <authorList>
            <person name="Fouks B."/>
            <person name="Harrison M.C."/>
            <person name="Mikhailova A.A."/>
            <person name="Marchal E."/>
            <person name="English S."/>
            <person name="Carruthers M."/>
            <person name="Jennings E.C."/>
            <person name="Chiamaka E.L."/>
            <person name="Frigard R.A."/>
            <person name="Pippel M."/>
            <person name="Attardo G.M."/>
            <person name="Benoit J.B."/>
            <person name="Bornberg-Bauer E."/>
            <person name="Tobe S.S."/>
        </authorList>
    </citation>
    <scope>NUCLEOTIDE SEQUENCE</scope>
    <source>
        <strain evidence="7">Stay&amp;Tobe</strain>
    </source>
</reference>
<proteinExistence type="inferred from homology"/>
<keyword evidence="3 6" id="KW-0812">Transmembrane</keyword>
<comment type="caution">
    <text evidence="6">Lacks conserved residue(s) required for the propagation of feature annotation.</text>
</comment>
<dbReference type="AlphaFoldDB" id="A0AAD7ZQZ7"/>
<dbReference type="GO" id="GO:0005886">
    <property type="term" value="C:plasma membrane"/>
    <property type="evidence" value="ECO:0007669"/>
    <property type="project" value="UniProtKB-SubCell"/>
</dbReference>
<dbReference type="GO" id="GO:0007165">
    <property type="term" value="P:signal transduction"/>
    <property type="evidence" value="ECO:0007669"/>
    <property type="project" value="UniProtKB-KW"/>
</dbReference>
<accession>A0AAD7ZQZ7</accession>
<dbReference type="Proteomes" id="UP001233999">
    <property type="component" value="Unassembled WGS sequence"/>
</dbReference>
<dbReference type="InterPro" id="IPR013604">
    <property type="entry name" value="7TM_chemorcpt"/>
</dbReference>
<feature type="transmembrane region" description="Helical" evidence="6">
    <location>
        <begin position="80"/>
        <end position="101"/>
    </location>
</feature>
<evidence type="ECO:0000256" key="1">
    <source>
        <dbReference type="ARBA" id="ARBA00004651"/>
    </source>
</evidence>
<keyword evidence="5 6" id="KW-0472">Membrane</keyword>
<comment type="function">
    <text evidence="6">Gustatory receptor which mediates acceptance or avoidance behavior, depending on its substrates.</text>
</comment>
<feature type="transmembrane region" description="Helical" evidence="6">
    <location>
        <begin position="12"/>
        <end position="29"/>
    </location>
</feature>
<feature type="transmembrane region" description="Helical" evidence="6">
    <location>
        <begin position="122"/>
        <end position="144"/>
    </location>
</feature>
<evidence type="ECO:0000313" key="8">
    <source>
        <dbReference type="Proteomes" id="UP001233999"/>
    </source>
</evidence>
<dbReference type="EMBL" id="JASPKZ010007325">
    <property type="protein sequence ID" value="KAJ9584985.1"/>
    <property type="molecule type" value="Genomic_DNA"/>
</dbReference>
<keyword evidence="2 6" id="KW-1003">Cell membrane</keyword>
<evidence type="ECO:0000256" key="3">
    <source>
        <dbReference type="ARBA" id="ARBA00022692"/>
    </source>
</evidence>
<gene>
    <name evidence="7" type="ORF">L9F63_020667</name>
</gene>
<sequence>MSSESVNFYQSLQPLFVLTKAFGLFPFKLSHHSSVILISARKELFLPTIWFFVALAAGICSLMGFFSVEFEDKILQAVYTAYFCFLELTALSSITTMWINRKKVNEIFRNLLAFLYKQSRSSFIKTVSFVSVFVMTVAACFIYFHYGNSLYVMVGEITLNTMNIIFIFQYVTIVQGVRLRYYQLWHILKTLPKEKKEVSSQMVGSFLRDQHFNLSNVVSLLNEVYGFTILLEIVTALSNCVGSVYEGIQILNRDENPLESLALILSGALLFVPVIWMVICCHQVVQQNVEHIREIQKLLISKLVNQRTENELKELLL</sequence>
<evidence type="ECO:0000256" key="5">
    <source>
        <dbReference type="ARBA" id="ARBA00023136"/>
    </source>
</evidence>
<keyword evidence="8" id="KW-1185">Reference proteome</keyword>
<dbReference type="GO" id="GO:0050909">
    <property type="term" value="P:sensory perception of taste"/>
    <property type="evidence" value="ECO:0007669"/>
    <property type="project" value="InterPro"/>
</dbReference>
<dbReference type="Pfam" id="PF08395">
    <property type="entry name" value="7tm_7"/>
    <property type="match status" value="1"/>
</dbReference>
<evidence type="ECO:0000313" key="7">
    <source>
        <dbReference type="EMBL" id="KAJ9584985.1"/>
    </source>
</evidence>
<comment type="caution">
    <text evidence="7">The sequence shown here is derived from an EMBL/GenBank/DDBJ whole genome shotgun (WGS) entry which is preliminary data.</text>
</comment>
<evidence type="ECO:0000256" key="2">
    <source>
        <dbReference type="ARBA" id="ARBA00022475"/>
    </source>
</evidence>
<comment type="similarity">
    <text evidence="6">Belongs to the insect chemoreceptor superfamily. Gustatory receptor (GR) family.</text>
</comment>
<feature type="transmembrane region" description="Helical" evidence="6">
    <location>
        <begin position="49"/>
        <end position="68"/>
    </location>
</feature>
<evidence type="ECO:0000256" key="6">
    <source>
        <dbReference type="RuleBase" id="RU363108"/>
    </source>
</evidence>